<organism evidence="1 2">
    <name type="scientific">Cirrhinus mrigala</name>
    <name type="common">Mrigala</name>
    <dbReference type="NCBI Taxonomy" id="683832"/>
    <lineage>
        <taxon>Eukaryota</taxon>
        <taxon>Metazoa</taxon>
        <taxon>Chordata</taxon>
        <taxon>Craniata</taxon>
        <taxon>Vertebrata</taxon>
        <taxon>Euteleostomi</taxon>
        <taxon>Actinopterygii</taxon>
        <taxon>Neopterygii</taxon>
        <taxon>Teleostei</taxon>
        <taxon>Ostariophysi</taxon>
        <taxon>Cypriniformes</taxon>
        <taxon>Cyprinidae</taxon>
        <taxon>Labeoninae</taxon>
        <taxon>Labeonini</taxon>
        <taxon>Cirrhinus</taxon>
    </lineage>
</organism>
<feature type="non-terminal residue" evidence="1">
    <location>
        <position position="66"/>
    </location>
</feature>
<dbReference type="Proteomes" id="UP001529510">
    <property type="component" value="Unassembled WGS sequence"/>
</dbReference>
<evidence type="ECO:0000313" key="1">
    <source>
        <dbReference type="EMBL" id="KAL0158327.1"/>
    </source>
</evidence>
<accession>A0ABD0N8A3</accession>
<dbReference type="AlphaFoldDB" id="A0ABD0N8A3"/>
<proteinExistence type="predicted"/>
<reference evidence="1 2" key="1">
    <citation type="submission" date="2024-05" db="EMBL/GenBank/DDBJ databases">
        <title>Genome sequencing and assembly of Indian major carp, Cirrhinus mrigala (Hamilton, 1822).</title>
        <authorList>
            <person name="Mohindra V."/>
            <person name="Chowdhury L.M."/>
            <person name="Lal K."/>
            <person name="Jena J.K."/>
        </authorList>
    </citation>
    <scope>NUCLEOTIDE SEQUENCE [LARGE SCALE GENOMIC DNA]</scope>
    <source>
        <strain evidence="1">CM1030</strain>
        <tissue evidence="1">Blood</tissue>
    </source>
</reference>
<dbReference type="EMBL" id="JAMKFB020000023">
    <property type="protein sequence ID" value="KAL0158327.1"/>
    <property type="molecule type" value="Genomic_DNA"/>
</dbReference>
<sequence length="66" mass="7564">MRLHTEVKAGAVLDYAWDEPILPPYISLTVKGAGSSEVTADMNFFREYNKLYYENFIYIAASFTFS</sequence>
<gene>
    <name evidence="1" type="ORF">M9458_046403</name>
</gene>
<keyword evidence="2" id="KW-1185">Reference proteome</keyword>
<protein>
    <submittedName>
        <fullName evidence="1">Uncharacterized protein</fullName>
    </submittedName>
</protein>
<name>A0ABD0N8A3_CIRMR</name>
<evidence type="ECO:0000313" key="2">
    <source>
        <dbReference type="Proteomes" id="UP001529510"/>
    </source>
</evidence>
<comment type="caution">
    <text evidence="1">The sequence shown here is derived from an EMBL/GenBank/DDBJ whole genome shotgun (WGS) entry which is preliminary data.</text>
</comment>